<gene>
    <name evidence="1" type="ORF">GX50_02963</name>
</gene>
<name>A0A2B7ZLY1_9EURO</name>
<dbReference type="AlphaFoldDB" id="A0A2B7ZLY1"/>
<keyword evidence="2" id="KW-1185">Reference proteome</keyword>
<evidence type="ECO:0000313" key="1">
    <source>
        <dbReference type="EMBL" id="PGH34189.1"/>
    </source>
</evidence>
<accession>A0A2B7ZLY1</accession>
<organism evidence="1 2">
    <name type="scientific">[Emmonsia] crescens</name>
    <dbReference type="NCBI Taxonomy" id="73230"/>
    <lineage>
        <taxon>Eukaryota</taxon>
        <taxon>Fungi</taxon>
        <taxon>Dikarya</taxon>
        <taxon>Ascomycota</taxon>
        <taxon>Pezizomycotina</taxon>
        <taxon>Eurotiomycetes</taxon>
        <taxon>Eurotiomycetidae</taxon>
        <taxon>Onygenales</taxon>
        <taxon>Ajellomycetaceae</taxon>
        <taxon>Emergomyces</taxon>
    </lineage>
</organism>
<comment type="caution">
    <text evidence="1">The sequence shown here is derived from an EMBL/GenBank/DDBJ whole genome shotgun (WGS) entry which is preliminary data.</text>
</comment>
<evidence type="ECO:0000313" key="2">
    <source>
        <dbReference type="Proteomes" id="UP000226031"/>
    </source>
</evidence>
<reference evidence="1 2" key="1">
    <citation type="submission" date="2017-10" db="EMBL/GenBank/DDBJ databases">
        <title>Comparative genomics in systemic dimorphic fungi from Ajellomycetaceae.</title>
        <authorList>
            <person name="Munoz J.F."/>
            <person name="Mcewen J.G."/>
            <person name="Clay O.K."/>
            <person name="Cuomo C.A."/>
        </authorList>
    </citation>
    <scope>NUCLEOTIDE SEQUENCE [LARGE SCALE GENOMIC DNA]</scope>
    <source>
        <strain evidence="1 2">UAMH4076</strain>
    </source>
</reference>
<proteinExistence type="predicted"/>
<sequence length="173" mass="19997">MNGNIRTLFEDTARIAHQPETNWRLQERHHSNGPRHFSSCFISRRYQATFQHGVAAHLAPARLTTWIGLFSQLVLVESPSKAATRGRTRLVRLLHRSTTQEMEDWPFQHLMSSEAPKPQIRLDRFHRRQKAFCMAAKRLILITNPVVISGSTSQRDVICQVDVHTWPLLRGNL</sequence>
<dbReference type="Proteomes" id="UP000226031">
    <property type="component" value="Unassembled WGS sequence"/>
</dbReference>
<dbReference type="EMBL" id="PDND01000045">
    <property type="protein sequence ID" value="PGH34189.1"/>
    <property type="molecule type" value="Genomic_DNA"/>
</dbReference>
<protein>
    <submittedName>
        <fullName evidence="1">Uncharacterized protein</fullName>
    </submittedName>
</protein>